<feature type="transmembrane region" description="Helical" evidence="1">
    <location>
        <begin position="18"/>
        <end position="40"/>
    </location>
</feature>
<dbReference type="EMBL" id="JBHSJF010000001">
    <property type="protein sequence ID" value="MFC5066616.1"/>
    <property type="molecule type" value="Genomic_DNA"/>
</dbReference>
<organism evidence="2 3">
    <name type="scientific">Flaviflagellibacter deserti</name>
    <dbReference type="NCBI Taxonomy" id="2267266"/>
    <lineage>
        <taxon>Bacteria</taxon>
        <taxon>Pseudomonadati</taxon>
        <taxon>Pseudomonadota</taxon>
        <taxon>Alphaproteobacteria</taxon>
        <taxon>Hyphomicrobiales</taxon>
        <taxon>Flaviflagellibacter</taxon>
    </lineage>
</organism>
<feature type="transmembrane region" description="Helical" evidence="1">
    <location>
        <begin position="69"/>
        <end position="87"/>
    </location>
</feature>
<keyword evidence="1" id="KW-0812">Transmembrane</keyword>
<keyword evidence="1" id="KW-0472">Membrane</keyword>
<keyword evidence="1" id="KW-1133">Transmembrane helix</keyword>
<accession>A0ABV9YVF5</accession>
<evidence type="ECO:0000256" key="1">
    <source>
        <dbReference type="SAM" id="Phobius"/>
    </source>
</evidence>
<evidence type="ECO:0000313" key="3">
    <source>
        <dbReference type="Proteomes" id="UP001595796"/>
    </source>
</evidence>
<keyword evidence="3" id="KW-1185">Reference proteome</keyword>
<reference evidence="3" key="1">
    <citation type="journal article" date="2019" name="Int. J. Syst. Evol. Microbiol.">
        <title>The Global Catalogue of Microorganisms (GCM) 10K type strain sequencing project: providing services to taxonomists for standard genome sequencing and annotation.</title>
        <authorList>
            <consortium name="The Broad Institute Genomics Platform"/>
            <consortium name="The Broad Institute Genome Sequencing Center for Infectious Disease"/>
            <person name="Wu L."/>
            <person name="Ma J."/>
        </authorList>
    </citation>
    <scope>NUCLEOTIDE SEQUENCE [LARGE SCALE GENOMIC DNA]</scope>
    <source>
        <strain evidence="3">CGMCC 1.16444</strain>
    </source>
</reference>
<proteinExistence type="predicted"/>
<dbReference type="RefSeq" id="WP_114955392.1">
    <property type="nucleotide sequence ID" value="NZ_JBHSJF010000001.1"/>
</dbReference>
<comment type="caution">
    <text evidence="2">The sequence shown here is derived from an EMBL/GenBank/DDBJ whole genome shotgun (WGS) entry which is preliminary data.</text>
</comment>
<dbReference type="Proteomes" id="UP001595796">
    <property type="component" value="Unassembled WGS sequence"/>
</dbReference>
<sequence length="94" mass="10025">MPAPEKEPDPPRRDLRELIVFALVITLLVMVGSVTIMGIVTAGLCGFDANANCSADTIRMTTLRATLEMVLPPIVGFVAAIVGFHFGEKAGRGR</sequence>
<protein>
    <submittedName>
        <fullName evidence="2">Uncharacterized protein</fullName>
    </submittedName>
</protein>
<name>A0ABV9YVF5_9HYPH</name>
<gene>
    <name evidence="2" type="ORF">ACFPFW_01140</name>
</gene>
<evidence type="ECO:0000313" key="2">
    <source>
        <dbReference type="EMBL" id="MFC5066616.1"/>
    </source>
</evidence>